<accession>A0A8S0WN31</accession>
<evidence type="ECO:0000313" key="19">
    <source>
        <dbReference type="Proteomes" id="UP001071230"/>
    </source>
</evidence>
<evidence type="ECO:0000313" key="18">
    <source>
        <dbReference type="EMBL" id="CEJ07707.1"/>
    </source>
</evidence>
<evidence type="ECO:0000256" key="12">
    <source>
        <dbReference type="ARBA" id="ARBA00042242"/>
    </source>
</evidence>
<evidence type="ECO:0000256" key="9">
    <source>
        <dbReference type="ARBA" id="ARBA00022840"/>
    </source>
</evidence>
<evidence type="ECO:0000256" key="8">
    <source>
        <dbReference type="ARBA" id="ARBA00022755"/>
    </source>
</evidence>
<evidence type="ECO:0000256" key="13">
    <source>
        <dbReference type="ARBA" id="ARBA00042864"/>
    </source>
</evidence>
<organism evidence="17">
    <name type="scientific">Acididesulfobacillus acetoxydans</name>
    <dbReference type="NCBI Taxonomy" id="1561005"/>
    <lineage>
        <taxon>Bacteria</taxon>
        <taxon>Bacillati</taxon>
        <taxon>Bacillota</taxon>
        <taxon>Clostridia</taxon>
        <taxon>Eubacteriales</taxon>
        <taxon>Peptococcaceae</taxon>
        <taxon>Acididesulfobacillus</taxon>
    </lineage>
</organism>
<dbReference type="GO" id="GO:0009113">
    <property type="term" value="P:purine nucleobase biosynthetic process"/>
    <property type="evidence" value="ECO:0007669"/>
    <property type="project" value="InterPro"/>
</dbReference>
<dbReference type="InterPro" id="IPR011761">
    <property type="entry name" value="ATP-grasp"/>
</dbReference>
<dbReference type="SUPFAM" id="SSF51246">
    <property type="entry name" value="Rudiment single hybrid motif"/>
    <property type="match status" value="1"/>
</dbReference>
<keyword evidence="6" id="KW-0479">Metal-binding</keyword>
<reference evidence="18" key="1">
    <citation type="submission" date="2014-11" db="EMBL/GenBank/DDBJ databases">
        <authorList>
            <person name="Hornung B.V."/>
        </authorList>
    </citation>
    <scope>NUCLEOTIDE SEQUENCE</scope>
    <source>
        <strain evidence="18">INE</strain>
    </source>
</reference>
<evidence type="ECO:0000256" key="5">
    <source>
        <dbReference type="ARBA" id="ARBA00022598"/>
    </source>
</evidence>
<dbReference type="RefSeq" id="WP_240984562.1">
    <property type="nucleotide sequence ID" value="NZ_CDGJ01000064.1"/>
</dbReference>
<dbReference type="GO" id="GO:0005524">
    <property type="term" value="F:ATP binding"/>
    <property type="evidence" value="ECO:0007669"/>
    <property type="project" value="UniProtKB-UniRule"/>
</dbReference>
<comment type="cofactor">
    <cofactor evidence="2">
        <name>Mg(2+)</name>
        <dbReference type="ChEBI" id="CHEBI:18420"/>
    </cofactor>
</comment>
<dbReference type="EMBL" id="CDGJ01000064">
    <property type="protein sequence ID" value="CEJ07707.1"/>
    <property type="molecule type" value="Genomic_DNA"/>
</dbReference>
<dbReference type="Pfam" id="PF02844">
    <property type="entry name" value="GARS_N"/>
    <property type="match status" value="1"/>
</dbReference>
<sequence length="418" mass="44460">MGKKVLIVGSGGREHALAWKLAQSPELSELYVAPGNAGTAQWNVPILSGDTEGLIKFAREKKIDLTVVGPEEPLSRGIVDVFQEAGLRIFGPTRLAARLESSKFFAKLVMREAGIPTAGWEVFEDAAKAKDYIRTLGVPCVLKADGLAAGKGVIVAQSLAEALQAVDEMLGGAFGEAGKRILVEECLEGQEISLLCFADGLTALPMVPVQDHKRALDGDLGLNTGGMGTYSPAPVWTSEVEKIVRETILEPTLKTMREKGMPFTGVLFLGLMLTQEGPKVLEYNVRFGDPETQVVMLRLESDLLPILWSCTEERLSGRELTWSGEAAVCVVMAAPGYPSAYPKGIPIGLPVTLASGEAVFQAGTELRDGQPVSCGGRVLAVTALGGTLAEARERAYGLVGKIDFPGAHFRTDIGVKGL</sequence>
<dbReference type="KEGG" id="aacx:DEACI_1637"/>
<dbReference type="GO" id="GO:0006189">
    <property type="term" value="P:'de novo' IMP biosynthetic process"/>
    <property type="evidence" value="ECO:0007669"/>
    <property type="project" value="UniProtKB-UniRule"/>
</dbReference>
<dbReference type="FunFam" id="3.30.470.20:FF:000018">
    <property type="entry name" value="Trifunctional purine biosynthetic protein adenosine-3"/>
    <property type="match status" value="1"/>
</dbReference>
<dbReference type="InterPro" id="IPR037123">
    <property type="entry name" value="PRibGlycinamide_synth_C_sf"/>
</dbReference>
<keyword evidence="10" id="KW-0464">Manganese</keyword>
<evidence type="ECO:0000256" key="11">
    <source>
        <dbReference type="ARBA" id="ARBA00038345"/>
    </source>
</evidence>
<dbReference type="InterPro" id="IPR013815">
    <property type="entry name" value="ATP_grasp_subdomain_1"/>
</dbReference>
<dbReference type="InterPro" id="IPR016185">
    <property type="entry name" value="PreATP-grasp_dom_sf"/>
</dbReference>
<dbReference type="Proteomes" id="UP000836597">
    <property type="component" value="Chromosome"/>
</dbReference>
<keyword evidence="5 14" id="KW-0436">Ligase</keyword>
<comment type="pathway">
    <text evidence="3 14">Purine metabolism; IMP biosynthesis via de novo pathway; N(1)-(5-phospho-D-ribosyl)glycinamide from 5-phospho-alpha-D-ribose 1-diphosphate: step 2/2.</text>
</comment>
<dbReference type="Gene3D" id="3.30.470.20">
    <property type="entry name" value="ATP-grasp fold, B domain"/>
    <property type="match status" value="1"/>
</dbReference>
<evidence type="ECO:0000256" key="2">
    <source>
        <dbReference type="ARBA" id="ARBA00001946"/>
    </source>
</evidence>
<gene>
    <name evidence="14" type="primary">purD</name>
    <name evidence="17" type="ORF">DEACI_1637</name>
    <name evidence="18" type="ORF">DEACI_2173</name>
</gene>
<dbReference type="Gene3D" id="3.30.1490.20">
    <property type="entry name" value="ATP-grasp fold, A domain"/>
    <property type="match status" value="1"/>
</dbReference>
<proteinExistence type="inferred from homology"/>
<dbReference type="FunFam" id="3.40.50.20:FF:000006">
    <property type="entry name" value="Phosphoribosylamine--glycine ligase, chloroplastic"/>
    <property type="match status" value="1"/>
</dbReference>
<dbReference type="EC" id="6.3.4.13" evidence="4 14"/>
<dbReference type="EMBL" id="LR746496">
    <property type="protein sequence ID" value="CAA7600984.1"/>
    <property type="molecule type" value="Genomic_DNA"/>
</dbReference>
<dbReference type="GO" id="GO:0004637">
    <property type="term" value="F:phosphoribosylamine-glycine ligase activity"/>
    <property type="evidence" value="ECO:0007669"/>
    <property type="project" value="UniProtKB-UniRule"/>
</dbReference>
<evidence type="ECO:0000259" key="16">
    <source>
        <dbReference type="PROSITE" id="PS50975"/>
    </source>
</evidence>
<comment type="catalytic activity">
    <reaction evidence="14">
        <text>5-phospho-beta-D-ribosylamine + glycine + ATP = N(1)-(5-phospho-beta-D-ribosyl)glycinamide + ADP + phosphate + H(+)</text>
        <dbReference type="Rhea" id="RHEA:17453"/>
        <dbReference type="ChEBI" id="CHEBI:15378"/>
        <dbReference type="ChEBI" id="CHEBI:30616"/>
        <dbReference type="ChEBI" id="CHEBI:43474"/>
        <dbReference type="ChEBI" id="CHEBI:57305"/>
        <dbReference type="ChEBI" id="CHEBI:58681"/>
        <dbReference type="ChEBI" id="CHEBI:143788"/>
        <dbReference type="ChEBI" id="CHEBI:456216"/>
        <dbReference type="EC" id="6.3.4.13"/>
    </reaction>
</comment>
<protein>
    <recommendedName>
        <fullName evidence="4 14">Phosphoribosylamine--glycine ligase</fullName>
        <ecNumber evidence="4 14">6.3.4.13</ecNumber>
    </recommendedName>
    <alternativeName>
        <fullName evidence="14">GARS</fullName>
    </alternativeName>
    <alternativeName>
        <fullName evidence="12 14">Glycinamide ribonucleotide synthetase</fullName>
    </alternativeName>
    <alternativeName>
        <fullName evidence="13 14">Phosphoribosylglycinamide synthetase</fullName>
    </alternativeName>
</protein>
<dbReference type="SMART" id="SM01210">
    <property type="entry name" value="GARS_C"/>
    <property type="match status" value="1"/>
</dbReference>
<keyword evidence="19" id="KW-1185">Reference proteome</keyword>
<evidence type="ECO:0000256" key="7">
    <source>
        <dbReference type="ARBA" id="ARBA00022741"/>
    </source>
</evidence>
<dbReference type="SUPFAM" id="SSF56059">
    <property type="entry name" value="Glutathione synthetase ATP-binding domain-like"/>
    <property type="match status" value="1"/>
</dbReference>
<dbReference type="SUPFAM" id="SSF52440">
    <property type="entry name" value="PreATP-grasp domain"/>
    <property type="match status" value="1"/>
</dbReference>
<feature type="domain" description="ATP-grasp" evidence="16">
    <location>
        <begin position="107"/>
        <end position="312"/>
    </location>
</feature>
<dbReference type="Proteomes" id="UP001071230">
    <property type="component" value="Unassembled WGS sequence"/>
</dbReference>
<dbReference type="AlphaFoldDB" id="A0A8S0WN31"/>
<dbReference type="PROSITE" id="PS50975">
    <property type="entry name" value="ATP_GRASP"/>
    <property type="match status" value="1"/>
</dbReference>
<dbReference type="PROSITE" id="PS00184">
    <property type="entry name" value="GARS"/>
    <property type="match status" value="1"/>
</dbReference>
<dbReference type="Pfam" id="PF01071">
    <property type="entry name" value="GARS_A"/>
    <property type="match status" value="1"/>
</dbReference>
<dbReference type="PANTHER" id="PTHR43472">
    <property type="entry name" value="PHOSPHORIBOSYLAMINE--GLYCINE LIGASE"/>
    <property type="match status" value="1"/>
</dbReference>
<evidence type="ECO:0000256" key="3">
    <source>
        <dbReference type="ARBA" id="ARBA00005174"/>
    </source>
</evidence>
<dbReference type="PANTHER" id="PTHR43472:SF1">
    <property type="entry name" value="PHOSPHORIBOSYLAMINE--GLYCINE LIGASE, CHLOROPLASTIC"/>
    <property type="match status" value="1"/>
</dbReference>
<evidence type="ECO:0000256" key="15">
    <source>
        <dbReference type="PROSITE-ProRule" id="PRU00409"/>
    </source>
</evidence>
<dbReference type="Pfam" id="PF02843">
    <property type="entry name" value="GARS_C"/>
    <property type="match status" value="1"/>
</dbReference>
<evidence type="ECO:0000256" key="10">
    <source>
        <dbReference type="ARBA" id="ARBA00023211"/>
    </source>
</evidence>
<dbReference type="InterPro" id="IPR011054">
    <property type="entry name" value="Rudment_hybrid_motif"/>
</dbReference>
<evidence type="ECO:0000256" key="1">
    <source>
        <dbReference type="ARBA" id="ARBA00001936"/>
    </source>
</evidence>
<dbReference type="GO" id="GO:0046872">
    <property type="term" value="F:metal ion binding"/>
    <property type="evidence" value="ECO:0007669"/>
    <property type="project" value="UniProtKB-KW"/>
</dbReference>
<evidence type="ECO:0000256" key="14">
    <source>
        <dbReference type="HAMAP-Rule" id="MF_00138"/>
    </source>
</evidence>
<dbReference type="Gene3D" id="3.40.50.20">
    <property type="match status" value="1"/>
</dbReference>
<comment type="similarity">
    <text evidence="11 14">Belongs to the GARS family.</text>
</comment>
<comment type="cofactor">
    <cofactor evidence="1">
        <name>Mn(2+)</name>
        <dbReference type="ChEBI" id="CHEBI:29035"/>
    </cofactor>
</comment>
<evidence type="ECO:0000256" key="4">
    <source>
        <dbReference type="ARBA" id="ARBA00013255"/>
    </source>
</evidence>
<evidence type="ECO:0000313" key="17">
    <source>
        <dbReference type="EMBL" id="CAA7600984.1"/>
    </source>
</evidence>
<dbReference type="InterPro" id="IPR020559">
    <property type="entry name" value="PRibGlycinamide_synth_CS"/>
</dbReference>
<dbReference type="InterPro" id="IPR000115">
    <property type="entry name" value="PRibGlycinamide_synth"/>
</dbReference>
<evidence type="ECO:0000256" key="6">
    <source>
        <dbReference type="ARBA" id="ARBA00022723"/>
    </source>
</evidence>
<dbReference type="Gene3D" id="3.90.600.10">
    <property type="entry name" value="Phosphoribosylglycinamide synthetase, C-terminal domain"/>
    <property type="match status" value="1"/>
</dbReference>
<dbReference type="InterPro" id="IPR020562">
    <property type="entry name" value="PRibGlycinamide_synth_N"/>
</dbReference>
<dbReference type="InterPro" id="IPR020561">
    <property type="entry name" value="PRibGlycinamid_synth_ATP-grasp"/>
</dbReference>
<keyword evidence="7 15" id="KW-0547">Nucleotide-binding</keyword>
<dbReference type="HAMAP" id="MF_00138">
    <property type="entry name" value="GARS"/>
    <property type="match status" value="1"/>
</dbReference>
<dbReference type="SMART" id="SM01209">
    <property type="entry name" value="GARS_A"/>
    <property type="match status" value="1"/>
</dbReference>
<dbReference type="NCBIfam" id="TIGR00877">
    <property type="entry name" value="purD"/>
    <property type="match status" value="1"/>
</dbReference>
<name>A0A8S0WN31_9FIRM</name>
<keyword evidence="8 14" id="KW-0658">Purine biosynthesis</keyword>
<dbReference type="InterPro" id="IPR020560">
    <property type="entry name" value="PRibGlycinamide_synth_C-dom"/>
</dbReference>
<keyword evidence="9 15" id="KW-0067">ATP-binding</keyword>
<reference evidence="17" key="2">
    <citation type="submission" date="2020-01" db="EMBL/GenBank/DDBJ databases">
        <authorList>
            <person name="Hornung B."/>
        </authorList>
    </citation>
    <scope>NUCLEOTIDE SEQUENCE</scope>
    <source>
        <strain evidence="17">PacBioINE</strain>
    </source>
</reference>